<keyword evidence="1" id="KW-0732">Signal</keyword>
<feature type="signal peptide" evidence="1">
    <location>
        <begin position="1"/>
        <end position="24"/>
    </location>
</feature>
<proteinExistence type="predicted"/>
<evidence type="ECO:0000259" key="2">
    <source>
        <dbReference type="Pfam" id="PF18962"/>
    </source>
</evidence>
<organism evidence="3 4">
    <name type="scientific">Arcicella aurantiaca</name>
    <dbReference type="NCBI Taxonomy" id="591202"/>
    <lineage>
        <taxon>Bacteria</taxon>
        <taxon>Pseudomonadati</taxon>
        <taxon>Bacteroidota</taxon>
        <taxon>Cytophagia</taxon>
        <taxon>Cytophagales</taxon>
        <taxon>Flectobacillaceae</taxon>
        <taxon>Arcicella</taxon>
    </lineage>
</organism>
<sequence length="632" mass="71157">MTRYKQHYFLTLLLLLAFCQVSLAQFQVVPLKNTEKSKPSSAKVMALKLPFFDDFSTSTNTQDLGQWQKGGGVYISNTFTTNHPTINVATFDGLQANGTPYDFANSLAEGATDSLTSLPIDLQYSVADSVHFTFFYRTQGLGDKPELRDSLRLQFLTNGDKWQTVWVGVTDTSKTANDLFKRVIIPIRANLFLHDKFQFSFQSFGRKSGQFDVWHVDYIYIDRIKNQRAAGEIIKNTSIRNPITKEVTSIITQDLATQNQLTSFLKRYNSMPLRQLLANPQKELADSIKWNVNNLSSILRFFPYSYQVTNLLNNQNIESNSLPSQGIGSLSTLTLIQKNNLNLASLNATKLKLKVSFKITSSDVSPFAVNDTISRVIDLDNYYAYDDGTAEKAAYLGKGFGRAAVQFIVNKPDAVKAIRINVQPTVTNLAGKRLTLQILANEKGKPGKALKTISDSTTIIKYPNTPNAFIEYKFDSVAVVDTFYVGYVQLADDEPLTIGLDENAPQFVNRHFYNINNEWVNVSTKQSTSLFTPIKGSLMIRPVMVGKEIFVLANEEEVEEKSLVISPNPSKDIFRWNDSSLKNVELLDMTGRTILQTRTDNQEVNLPNLNTGTYLLRLSNDKNTFVRKIIKE</sequence>
<accession>A0A316DFQ1</accession>
<name>A0A316DFQ1_9BACT</name>
<comment type="caution">
    <text evidence="3">The sequence shown here is derived from an EMBL/GenBank/DDBJ whole genome shotgun (WGS) entry which is preliminary data.</text>
</comment>
<dbReference type="NCBIfam" id="TIGR04183">
    <property type="entry name" value="Por_Secre_tail"/>
    <property type="match status" value="1"/>
</dbReference>
<evidence type="ECO:0000313" key="4">
    <source>
        <dbReference type="Proteomes" id="UP000245489"/>
    </source>
</evidence>
<dbReference type="OrthoDB" id="1488838at2"/>
<dbReference type="InterPro" id="IPR026444">
    <property type="entry name" value="Secre_tail"/>
</dbReference>
<keyword evidence="4" id="KW-1185">Reference proteome</keyword>
<dbReference type="RefSeq" id="WP_109745462.1">
    <property type="nucleotide sequence ID" value="NZ_QGGO01000045.1"/>
</dbReference>
<feature type="domain" description="Secretion system C-terminal sorting" evidence="2">
    <location>
        <begin position="565"/>
        <end position="630"/>
    </location>
</feature>
<protein>
    <submittedName>
        <fullName evidence="3">Putative secreted protein (Por secretion system target)</fullName>
    </submittedName>
</protein>
<evidence type="ECO:0000256" key="1">
    <source>
        <dbReference type="SAM" id="SignalP"/>
    </source>
</evidence>
<evidence type="ECO:0000313" key="3">
    <source>
        <dbReference type="EMBL" id="PWK16755.1"/>
    </source>
</evidence>
<feature type="chain" id="PRO_5016237632" evidence="1">
    <location>
        <begin position="25"/>
        <end position="632"/>
    </location>
</feature>
<dbReference type="Gene3D" id="2.60.120.260">
    <property type="entry name" value="Galactose-binding domain-like"/>
    <property type="match status" value="1"/>
</dbReference>
<reference evidence="3 4" key="1">
    <citation type="submission" date="2018-05" db="EMBL/GenBank/DDBJ databases">
        <title>Genomic Encyclopedia of Archaeal and Bacterial Type Strains, Phase II (KMG-II): from individual species to whole genera.</title>
        <authorList>
            <person name="Goeker M."/>
        </authorList>
    </citation>
    <scope>NUCLEOTIDE SEQUENCE [LARGE SCALE GENOMIC DNA]</scope>
    <source>
        <strain evidence="3 4">DSM 22214</strain>
    </source>
</reference>
<dbReference type="Pfam" id="PF18962">
    <property type="entry name" value="Por_Secre_tail"/>
    <property type="match status" value="1"/>
</dbReference>
<gene>
    <name evidence="3" type="ORF">LV89_04778</name>
</gene>
<dbReference type="AlphaFoldDB" id="A0A316DFQ1"/>
<dbReference type="EMBL" id="QGGO01000045">
    <property type="protein sequence ID" value="PWK16755.1"/>
    <property type="molecule type" value="Genomic_DNA"/>
</dbReference>
<dbReference type="Proteomes" id="UP000245489">
    <property type="component" value="Unassembled WGS sequence"/>
</dbReference>